<name>A0A7Y4KYS4_9ACTN</name>
<dbReference type="EMBL" id="JABJRC010000002">
    <property type="protein sequence ID" value="NOL41145.1"/>
    <property type="molecule type" value="Genomic_DNA"/>
</dbReference>
<dbReference type="NCBIfam" id="TIGR04509">
    <property type="entry name" value="mod_pep_NH_fam"/>
    <property type="match status" value="1"/>
</dbReference>
<dbReference type="RefSeq" id="WP_171673587.1">
    <property type="nucleotide sequence ID" value="NZ_BAAAGT010000013.1"/>
</dbReference>
<organism evidence="2 3">
    <name type="scientific">Kribbella sandramycini</name>
    <dbReference type="NCBI Taxonomy" id="60450"/>
    <lineage>
        <taxon>Bacteria</taxon>
        <taxon>Bacillati</taxon>
        <taxon>Actinomycetota</taxon>
        <taxon>Actinomycetes</taxon>
        <taxon>Propionibacteriales</taxon>
        <taxon>Kribbellaceae</taxon>
        <taxon>Kribbella</taxon>
    </lineage>
</organism>
<dbReference type="EMBL" id="JACHKF010000001">
    <property type="protein sequence ID" value="MBB6569011.1"/>
    <property type="molecule type" value="Genomic_DNA"/>
</dbReference>
<gene>
    <name evidence="1" type="ORF">HNR71_004648</name>
    <name evidence="2" type="ORF">HPO96_12910</name>
</gene>
<sequence length="104" mass="11155">MKTAAKLQIPPHVADRLLELLATDDGFRSLFVADRHAALVHAGLDAELVEHERLGCMIVGELASKAEIAATRAELLAGLTSVGAQITHHLFETTPSHQLTGVLR</sequence>
<accession>A0A7Y4KYS4</accession>
<proteinExistence type="predicted"/>
<evidence type="ECO:0000313" key="2">
    <source>
        <dbReference type="EMBL" id="NOL41145.1"/>
    </source>
</evidence>
<dbReference type="AlphaFoldDB" id="A0A7Y4KYS4"/>
<evidence type="ECO:0000313" key="4">
    <source>
        <dbReference type="Proteomes" id="UP000553957"/>
    </source>
</evidence>
<reference evidence="1 4" key="2">
    <citation type="submission" date="2020-08" db="EMBL/GenBank/DDBJ databases">
        <title>Sequencing the genomes of 1000 actinobacteria strains.</title>
        <authorList>
            <person name="Klenk H.-P."/>
        </authorList>
    </citation>
    <scope>NUCLEOTIDE SEQUENCE [LARGE SCALE GENOMIC DNA]</scope>
    <source>
        <strain evidence="1 4">DSM 15626</strain>
    </source>
</reference>
<dbReference type="InterPro" id="IPR030976">
    <property type="entry name" value="Mod_pep_NH_fam"/>
</dbReference>
<dbReference type="Proteomes" id="UP000534306">
    <property type="component" value="Unassembled WGS sequence"/>
</dbReference>
<evidence type="ECO:0000313" key="1">
    <source>
        <dbReference type="EMBL" id="MBB6569011.1"/>
    </source>
</evidence>
<dbReference type="Proteomes" id="UP000553957">
    <property type="component" value="Unassembled WGS sequence"/>
</dbReference>
<comment type="caution">
    <text evidence="2">The sequence shown here is derived from an EMBL/GenBank/DDBJ whole genome shotgun (WGS) entry which is preliminary data.</text>
</comment>
<protein>
    <submittedName>
        <fullName evidence="2">Putative modified peptide</fullName>
    </submittedName>
</protein>
<evidence type="ECO:0000313" key="3">
    <source>
        <dbReference type="Proteomes" id="UP000534306"/>
    </source>
</evidence>
<keyword evidence="3" id="KW-1185">Reference proteome</keyword>
<reference evidence="2 3" key="1">
    <citation type="submission" date="2020-05" db="EMBL/GenBank/DDBJ databases">
        <title>Genome sequence of Kribbella sandramycini ATCC 39419.</title>
        <authorList>
            <person name="Maclea K.S."/>
            <person name="Fair J.L."/>
        </authorList>
    </citation>
    <scope>NUCLEOTIDE SEQUENCE [LARGE SCALE GENOMIC DNA]</scope>
    <source>
        <strain evidence="2 3">ATCC 39419</strain>
    </source>
</reference>